<evidence type="ECO:0000313" key="4">
    <source>
        <dbReference type="Proteomes" id="UP001595640"/>
    </source>
</evidence>
<dbReference type="InterPro" id="IPR036249">
    <property type="entry name" value="Thioredoxin-like_sf"/>
</dbReference>
<evidence type="ECO:0000259" key="2">
    <source>
        <dbReference type="Pfam" id="PF01323"/>
    </source>
</evidence>
<protein>
    <submittedName>
        <fullName evidence="3">DsbA family protein</fullName>
    </submittedName>
</protein>
<dbReference type="PANTHER" id="PTHR13887">
    <property type="entry name" value="GLUTATHIONE S-TRANSFERASE KAPPA"/>
    <property type="match status" value="1"/>
</dbReference>
<feature type="compositionally biased region" description="Basic and acidic residues" evidence="1">
    <location>
        <begin position="213"/>
        <end position="225"/>
    </location>
</feature>
<feature type="region of interest" description="Disordered" evidence="1">
    <location>
        <begin position="197"/>
        <end position="225"/>
    </location>
</feature>
<dbReference type="InterPro" id="IPR001853">
    <property type="entry name" value="DSBA-like_thioredoxin_dom"/>
</dbReference>
<dbReference type="Proteomes" id="UP001595640">
    <property type="component" value="Unassembled WGS sequence"/>
</dbReference>
<name>A0ABV7M4F5_9GAMM</name>
<dbReference type="EMBL" id="JBHRUH010000031">
    <property type="protein sequence ID" value="MFC3293325.1"/>
    <property type="molecule type" value="Genomic_DNA"/>
</dbReference>
<feature type="domain" description="DSBA-like thioredoxin" evidence="2">
    <location>
        <begin position="5"/>
        <end position="192"/>
    </location>
</feature>
<dbReference type="InterPro" id="IPR011767">
    <property type="entry name" value="GLR_AS"/>
</dbReference>
<gene>
    <name evidence="3" type="ORF">ACFOEI_14810</name>
</gene>
<dbReference type="RefSeq" id="WP_019017596.1">
    <property type="nucleotide sequence ID" value="NZ_BMXD01000001.1"/>
</dbReference>
<dbReference type="SUPFAM" id="SSF52833">
    <property type="entry name" value="Thioredoxin-like"/>
    <property type="match status" value="1"/>
</dbReference>
<reference evidence="4" key="1">
    <citation type="journal article" date="2019" name="Int. J. Syst. Evol. Microbiol.">
        <title>The Global Catalogue of Microorganisms (GCM) 10K type strain sequencing project: providing services to taxonomists for standard genome sequencing and annotation.</title>
        <authorList>
            <consortium name="The Broad Institute Genomics Platform"/>
            <consortium name="The Broad Institute Genome Sequencing Center for Infectious Disease"/>
            <person name="Wu L."/>
            <person name="Ma J."/>
        </authorList>
    </citation>
    <scope>NUCLEOTIDE SEQUENCE [LARGE SCALE GENOMIC DNA]</scope>
    <source>
        <strain evidence="4">KCTC 12847</strain>
    </source>
</reference>
<organism evidence="3 4">
    <name type="scientific">Modicisalibacter luteus</name>
    <dbReference type="NCBI Taxonomy" id="453962"/>
    <lineage>
        <taxon>Bacteria</taxon>
        <taxon>Pseudomonadati</taxon>
        <taxon>Pseudomonadota</taxon>
        <taxon>Gammaproteobacteria</taxon>
        <taxon>Oceanospirillales</taxon>
        <taxon>Halomonadaceae</taxon>
        <taxon>Modicisalibacter</taxon>
    </lineage>
</organism>
<proteinExistence type="predicted"/>
<accession>A0ABV7M4F5</accession>
<sequence length="225" mass="25370">MSLPIEIYSDYVCPYCLLAEKVIEKITKGQNVELRWRPFELRPAPVPTLRVEDPYLPQVWKHSVYPMAERLSVPIKLPAISPQPRTDRAFEVFAMADEQGLGHSFSMRALKAFFLEERDLDDPIVLADLGVDIGLEREAVLNALAKGTYRERHREALRHAREDMAITSVPTIVVGKQIFRGVPSSGELRRAIDQAMSTTGHQKTAKANAPNDSPRKTLLDISDRP</sequence>
<dbReference type="PROSITE" id="PS00195">
    <property type="entry name" value="GLUTAREDOXIN_1"/>
    <property type="match status" value="1"/>
</dbReference>
<dbReference type="Pfam" id="PF01323">
    <property type="entry name" value="DSBA"/>
    <property type="match status" value="1"/>
</dbReference>
<keyword evidence="4" id="KW-1185">Reference proteome</keyword>
<comment type="caution">
    <text evidence="3">The sequence shown here is derived from an EMBL/GenBank/DDBJ whole genome shotgun (WGS) entry which is preliminary data.</text>
</comment>
<evidence type="ECO:0000256" key="1">
    <source>
        <dbReference type="SAM" id="MobiDB-lite"/>
    </source>
</evidence>
<dbReference type="Gene3D" id="3.40.30.10">
    <property type="entry name" value="Glutaredoxin"/>
    <property type="match status" value="1"/>
</dbReference>
<evidence type="ECO:0000313" key="3">
    <source>
        <dbReference type="EMBL" id="MFC3293325.1"/>
    </source>
</evidence>
<dbReference type="PANTHER" id="PTHR13887:SF33">
    <property type="entry name" value="ISOMERASE"/>
    <property type="match status" value="1"/>
</dbReference>